<dbReference type="AlphaFoldDB" id="A0A8J2J091"/>
<proteinExistence type="predicted"/>
<dbReference type="EMBL" id="CAJVCH010010306">
    <property type="protein sequence ID" value="CAG7667473.1"/>
    <property type="molecule type" value="Genomic_DNA"/>
</dbReference>
<keyword evidence="2" id="KW-1185">Reference proteome</keyword>
<dbReference type="Proteomes" id="UP000708208">
    <property type="component" value="Unassembled WGS sequence"/>
</dbReference>
<comment type="caution">
    <text evidence="1">The sequence shown here is derived from an EMBL/GenBank/DDBJ whole genome shotgun (WGS) entry which is preliminary data.</text>
</comment>
<organism evidence="1 2">
    <name type="scientific">Allacma fusca</name>
    <dbReference type="NCBI Taxonomy" id="39272"/>
    <lineage>
        <taxon>Eukaryota</taxon>
        <taxon>Metazoa</taxon>
        <taxon>Ecdysozoa</taxon>
        <taxon>Arthropoda</taxon>
        <taxon>Hexapoda</taxon>
        <taxon>Collembola</taxon>
        <taxon>Symphypleona</taxon>
        <taxon>Sminthuridae</taxon>
        <taxon>Allacma</taxon>
    </lineage>
</organism>
<evidence type="ECO:0000313" key="1">
    <source>
        <dbReference type="EMBL" id="CAG7667473.1"/>
    </source>
</evidence>
<reference evidence="1" key="1">
    <citation type="submission" date="2021-06" db="EMBL/GenBank/DDBJ databases">
        <authorList>
            <person name="Hodson N. C."/>
            <person name="Mongue J. A."/>
            <person name="Jaron S. K."/>
        </authorList>
    </citation>
    <scope>NUCLEOTIDE SEQUENCE</scope>
</reference>
<accession>A0A8J2J091</accession>
<evidence type="ECO:0000313" key="2">
    <source>
        <dbReference type="Proteomes" id="UP000708208"/>
    </source>
</evidence>
<sequence>MGGRVVEATFTTGFGLPKKAFKSNGAPSERTIPFKPLCTGNRVDQWYLSGKKIAATLFLTKDLALQVLKK</sequence>
<name>A0A8J2J091_9HEXA</name>
<protein>
    <submittedName>
        <fullName evidence="1">Uncharacterized protein</fullName>
    </submittedName>
</protein>
<gene>
    <name evidence="1" type="ORF">AFUS01_LOCUS1821</name>
</gene>